<evidence type="ECO:0000313" key="8">
    <source>
        <dbReference type="Proteomes" id="UP001597479"/>
    </source>
</evidence>
<keyword evidence="3" id="KW-0732">Signal</keyword>
<keyword evidence="6" id="KW-0472">Membrane</keyword>
<evidence type="ECO:0000256" key="4">
    <source>
        <dbReference type="ARBA" id="ARBA00030238"/>
    </source>
</evidence>
<keyword evidence="7" id="KW-0176">Collagen</keyword>
<reference evidence="8" key="1">
    <citation type="journal article" date="2019" name="Int. J. Syst. Evol. Microbiol.">
        <title>The Global Catalogue of Microorganisms (GCM) 10K type strain sequencing project: providing services to taxonomists for standard genome sequencing and annotation.</title>
        <authorList>
            <consortium name="The Broad Institute Genomics Platform"/>
            <consortium name="The Broad Institute Genome Sequencing Center for Infectious Disease"/>
            <person name="Wu L."/>
            <person name="Ma J."/>
        </authorList>
    </citation>
    <scope>NUCLEOTIDE SEQUENCE [LARGE SCALE GENOMIC DNA]</scope>
    <source>
        <strain evidence="8">CCM 7044</strain>
    </source>
</reference>
<dbReference type="InterPro" id="IPR013783">
    <property type="entry name" value="Ig-like_fold"/>
</dbReference>
<dbReference type="EC" id="3.2.1.1" evidence="2"/>
<evidence type="ECO:0000313" key="7">
    <source>
        <dbReference type="EMBL" id="MFD2797043.1"/>
    </source>
</evidence>
<dbReference type="InterPro" id="IPR013784">
    <property type="entry name" value="Carb-bd-like_fold"/>
</dbReference>
<feature type="compositionally biased region" description="Low complexity" evidence="5">
    <location>
        <begin position="619"/>
        <end position="635"/>
    </location>
</feature>
<keyword evidence="6" id="KW-1133">Transmembrane helix</keyword>
<accession>A0ABW5VZF5</accession>
<evidence type="ECO:0000256" key="2">
    <source>
        <dbReference type="ARBA" id="ARBA00012595"/>
    </source>
</evidence>
<dbReference type="SUPFAM" id="SSF49464">
    <property type="entry name" value="Carboxypeptidase regulatory domain-like"/>
    <property type="match status" value="1"/>
</dbReference>
<comment type="catalytic activity">
    <reaction evidence="1">
        <text>Endohydrolysis of (1-&gt;4)-alpha-D-glucosidic linkages in polysaccharides containing three or more (1-&gt;4)-alpha-linked D-glucose units.</text>
        <dbReference type="EC" id="3.2.1.1"/>
    </reaction>
</comment>
<dbReference type="SUPFAM" id="SSF49452">
    <property type="entry name" value="Starch-binding domain-like"/>
    <property type="match status" value="1"/>
</dbReference>
<evidence type="ECO:0000256" key="3">
    <source>
        <dbReference type="ARBA" id="ARBA00022729"/>
    </source>
</evidence>
<dbReference type="Gene3D" id="2.60.40.1120">
    <property type="entry name" value="Carboxypeptidase-like, regulatory domain"/>
    <property type="match status" value="2"/>
</dbReference>
<feature type="compositionally biased region" description="Gly residues" evidence="5">
    <location>
        <begin position="656"/>
        <end position="666"/>
    </location>
</feature>
<dbReference type="Proteomes" id="UP001597479">
    <property type="component" value="Unassembled WGS sequence"/>
</dbReference>
<dbReference type="Gene3D" id="2.60.40.10">
    <property type="entry name" value="Immunoglobulins"/>
    <property type="match status" value="1"/>
</dbReference>
<organism evidence="7 8">
    <name type="scientific">Promicromonospora vindobonensis</name>
    <dbReference type="NCBI Taxonomy" id="195748"/>
    <lineage>
        <taxon>Bacteria</taxon>
        <taxon>Bacillati</taxon>
        <taxon>Actinomycetota</taxon>
        <taxon>Actinomycetes</taxon>
        <taxon>Micrococcales</taxon>
        <taxon>Promicromonosporaceae</taxon>
        <taxon>Promicromonospora</taxon>
    </lineage>
</organism>
<gene>
    <name evidence="7" type="ORF">ACFS27_26030</name>
</gene>
<dbReference type="Pfam" id="PF13620">
    <property type="entry name" value="CarboxypepD_reg"/>
    <property type="match status" value="2"/>
</dbReference>
<keyword evidence="8" id="KW-1185">Reference proteome</keyword>
<dbReference type="RefSeq" id="WP_377189675.1">
    <property type="nucleotide sequence ID" value="NZ_JBHUOG010000002.1"/>
</dbReference>
<dbReference type="InterPro" id="IPR051417">
    <property type="entry name" value="SDr/BOS_complex"/>
</dbReference>
<comment type="caution">
    <text evidence="7">The sequence shown here is derived from an EMBL/GenBank/DDBJ whole genome shotgun (WGS) entry which is preliminary data.</text>
</comment>
<evidence type="ECO:0000256" key="6">
    <source>
        <dbReference type="SAM" id="Phobius"/>
    </source>
</evidence>
<feature type="compositionally biased region" description="Pro residues" evidence="5">
    <location>
        <begin position="636"/>
        <end position="655"/>
    </location>
</feature>
<keyword evidence="6" id="KW-0812">Transmembrane</keyword>
<proteinExistence type="predicted"/>
<evidence type="ECO:0000256" key="1">
    <source>
        <dbReference type="ARBA" id="ARBA00000548"/>
    </source>
</evidence>
<dbReference type="PANTHER" id="PTHR23303:SF15">
    <property type="entry name" value="COLOSSIN-A"/>
    <property type="match status" value="1"/>
</dbReference>
<dbReference type="EMBL" id="JBHUOG010000002">
    <property type="protein sequence ID" value="MFD2797043.1"/>
    <property type="molecule type" value="Genomic_DNA"/>
</dbReference>
<feature type="transmembrane region" description="Helical" evidence="6">
    <location>
        <begin position="669"/>
        <end position="694"/>
    </location>
</feature>
<evidence type="ECO:0000256" key="5">
    <source>
        <dbReference type="SAM" id="MobiDB-lite"/>
    </source>
</evidence>
<dbReference type="InterPro" id="IPR008969">
    <property type="entry name" value="CarboxyPept-like_regulatory"/>
</dbReference>
<dbReference type="PANTHER" id="PTHR23303">
    <property type="entry name" value="CARBOXYPEPTIDASE REGULATORY REGION-CONTAINING"/>
    <property type="match status" value="1"/>
</dbReference>
<name>A0ABW5VZF5_9MICO</name>
<sequence>MKHSRAGLGVLVVAVLVALGAVAPAMPVSARTTSGWADWGPLAGSAGDWSTTMRLPAAGFPAATVTSDARGGVGVVSGASSWLGAATPPGELYGSSRGQQYLNLRPQADRPGSPSVTTYSFGRPAPAGGWAFVLGDIDADRAVVTARGPDGLLLTGPELGWQGGFNYCTGPGSPSCSGAPEDVPTWDPATGELIGNLGAADTSGAAGWFRPTAPVASLTVEFYQRSGFPVYQTWFASLARDIAGTVELVDATGAAQGVLPGAVLTLLGPDGTELGTATSDESGQYIFPGYTAAPGYRVELTTLPGADDAYPFGLVPFGDRAVADVDLSTADATDVDLAARAVRPVAVSGAVLTDDGVPVPGATVALTPAGGGTPLTAVTSSLGEYLVDGVGWDTGGDRPQDYAFALSDLPEGQVTAAVPDGITVAVGQEEPSTGNDFAVRAPPSLSGRVTAGGEPVVGALVTRTGPGGTVSTTTAADGGYAFDGVLPGAHAVRVTPPDGYQADGPAEREVTVAAEDLADVDFALSRPGAVGGTVTDGAGEPLPGATVTVAGLGGQLTVATDAVGRYFVDGLAPGDYVITLTVPEAYAADVVERQVAVTIAGEHWLEENFGVTHVPVQGPTATPAPTPTAAAGPAPSASPVPSLTPRPSAGPPPGVDPGGTQAGGGPADLAATGAAVGSVGLAAAVLLALGIVLVRGSRRAAEPAGGGD</sequence>
<feature type="region of interest" description="Disordered" evidence="5">
    <location>
        <begin position="615"/>
        <end position="666"/>
    </location>
</feature>
<protein>
    <recommendedName>
        <fullName evidence="2">alpha-amylase</fullName>
        <ecNumber evidence="2">3.2.1.1</ecNumber>
    </recommendedName>
    <alternativeName>
        <fullName evidence="4">1,4-alpha-D-glucan glucanohydrolase</fullName>
    </alternativeName>
</protein>